<evidence type="ECO:0008006" key="4">
    <source>
        <dbReference type="Google" id="ProtNLM"/>
    </source>
</evidence>
<evidence type="ECO:0000313" key="3">
    <source>
        <dbReference type="Proteomes" id="UP001168552"/>
    </source>
</evidence>
<organism evidence="2 3">
    <name type="scientific">Shiella aurantiaca</name>
    <dbReference type="NCBI Taxonomy" id="3058365"/>
    <lineage>
        <taxon>Bacteria</taxon>
        <taxon>Pseudomonadati</taxon>
        <taxon>Bacteroidota</taxon>
        <taxon>Cytophagia</taxon>
        <taxon>Cytophagales</taxon>
        <taxon>Shiellaceae</taxon>
        <taxon>Shiella</taxon>
    </lineage>
</organism>
<evidence type="ECO:0000313" key="2">
    <source>
        <dbReference type="EMBL" id="MDN4164672.1"/>
    </source>
</evidence>
<feature type="chain" id="PRO_5045762160" description="Transporter" evidence="1">
    <location>
        <begin position="25"/>
        <end position="496"/>
    </location>
</feature>
<dbReference type="SUPFAM" id="SSF56935">
    <property type="entry name" value="Porins"/>
    <property type="match status" value="1"/>
</dbReference>
<name>A0ABT8F2L9_9BACT</name>
<sequence>MKALKTISRWGLTVLCLYAMPAKAQFAEDALLFSQTQNGSSARILGMGGVQGSLGGDVSVISANPAGLGFYNRSDFSVSPVLSISNASSEYFGGVGSALKGNFTIGHMGLVINNSKDDIQKGLWRGGSFGISFSRTNNFNSSIRVEGSNVSGDIAQYALDQANGAITYPAIGEVNDLIKWAYDHYLINPDSPDPNGNTYYAFVGDQLPYQEISIRNSGWQKQWTFAYGANYNDRVYLGANVGVSSVDYTSKRTITENFQGDSLLNNVLSERYRTTGSGLNATFGMIVRPLDFVTLGLSYATPTLYQLKSEYTEGLVSNYNEGYYFAAEDFTFPDQLSSSSEVYISNYSQKTPGKLTLGATAFIGKSGFISADVDMLNYGTNQLFADDFSVSEDNAYIKSTFDQVFNYRVGGEYRLDILRFRVGVAYFGDPYNNVDDIDRSRLNVSGGVGVKTQDYYVDFALVSSQTESYYSPFGYANGAVNTLKNTTALLTLGFTF</sequence>
<comment type="caution">
    <text evidence="2">The sequence shown here is derived from an EMBL/GenBank/DDBJ whole genome shotgun (WGS) entry which is preliminary data.</text>
</comment>
<protein>
    <recommendedName>
        <fullName evidence="4">Transporter</fullName>
    </recommendedName>
</protein>
<proteinExistence type="predicted"/>
<dbReference type="Proteomes" id="UP001168552">
    <property type="component" value="Unassembled WGS sequence"/>
</dbReference>
<keyword evidence="1" id="KW-0732">Signal</keyword>
<dbReference type="RefSeq" id="WP_320003198.1">
    <property type="nucleotide sequence ID" value="NZ_JAUHJS010000002.1"/>
</dbReference>
<evidence type="ECO:0000256" key="1">
    <source>
        <dbReference type="SAM" id="SignalP"/>
    </source>
</evidence>
<accession>A0ABT8F2L9</accession>
<keyword evidence="3" id="KW-1185">Reference proteome</keyword>
<feature type="signal peptide" evidence="1">
    <location>
        <begin position="1"/>
        <end position="24"/>
    </location>
</feature>
<gene>
    <name evidence="2" type="ORF">QWY31_04115</name>
</gene>
<reference evidence="2" key="1">
    <citation type="submission" date="2023-06" db="EMBL/GenBank/DDBJ databases">
        <title>Cytophagales bacterium Strain LB-30, isolated from soil.</title>
        <authorList>
            <person name="Liu B."/>
        </authorList>
    </citation>
    <scope>NUCLEOTIDE SEQUENCE</scope>
    <source>
        <strain evidence="2">LB-30</strain>
    </source>
</reference>
<dbReference type="Gene3D" id="2.40.160.60">
    <property type="entry name" value="Outer membrane protein transport protein (OMPP1/FadL/TodX)"/>
    <property type="match status" value="1"/>
</dbReference>
<dbReference type="EMBL" id="JAUHJS010000002">
    <property type="protein sequence ID" value="MDN4164672.1"/>
    <property type="molecule type" value="Genomic_DNA"/>
</dbReference>